<evidence type="ECO:0000313" key="3">
    <source>
        <dbReference type="Proteomes" id="UP000260823"/>
    </source>
</evidence>
<dbReference type="InterPro" id="IPR019052">
    <property type="entry name" value="DUF2383"/>
</dbReference>
<evidence type="ECO:0000313" key="2">
    <source>
        <dbReference type="EMBL" id="RFZ84354.1"/>
    </source>
</evidence>
<keyword evidence="3" id="KW-1185">Reference proteome</keyword>
<evidence type="ECO:0000259" key="1">
    <source>
        <dbReference type="Pfam" id="PF09537"/>
    </source>
</evidence>
<dbReference type="RefSeq" id="WP_117381244.1">
    <property type="nucleotide sequence ID" value="NZ_QWDE01000001.1"/>
</dbReference>
<dbReference type="EMBL" id="QWDE01000001">
    <property type="protein sequence ID" value="RFZ84354.1"/>
    <property type="molecule type" value="Genomic_DNA"/>
</dbReference>
<comment type="caution">
    <text evidence="2">The sequence shown here is derived from an EMBL/GenBank/DDBJ whole genome shotgun (WGS) entry which is preliminary data.</text>
</comment>
<accession>A0A3E2NTM1</accession>
<feature type="domain" description="DUF2383" evidence="1">
    <location>
        <begin position="7"/>
        <end position="117"/>
    </location>
</feature>
<gene>
    <name evidence="2" type="ORF">DYU05_01635</name>
</gene>
<dbReference type="Pfam" id="PF09537">
    <property type="entry name" value="DUF2383"/>
    <property type="match status" value="1"/>
</dbReference>
<dbReference type="PIRSF" id="PIRSF029477">
    <property type="entry name" value="UCP029477"/>
    <property type="match status" value="1"/>
</dbReference>
<organism evidence="2 3">
    <name type="scientific">Mucilaginibacter terrenus</name>
    <dbReference type="NCBI Taxonomy" id="2482727"/>
    <lineage>
        <taxon>Bacteria</taxon>
        <taxon>Pseudomonadati</taxon>
        <taxon>Bacteroidota</taxon>
        <taxon>Sphingobacteriia</taxon>
        <taxon>Sphingobacteriales</taxon>
        <taxon>Sphingobacteriaceae</taxon>
        <taxon>Mucilaginibacter</taxon>
    </lineage>
</organism>
<dbReference type="AlphaFoldDB" id="A0A3E2NTM1"/>
<dbReference type="Gene3D" id="1.20.1260.10">
    <property type="match status" value="1"/>
</dbReference>
<proteinExistence type="predicted"/>
<dbReference type="InterPro" id="IPR011971">
    <property type="entry name" value="CHP02284"/>
</dbReference>
<dbReference type="InterPro" id="IPR012347">
    <property type="entry name" value="Ferritin-like"/>
</dbReference>
<dbReference type="NCBIfam" id="TIGR02284">
    <property type="entry name" value="PA2169 family four-helix-bundle protein"/>
    <property type="match status" value="1"/>
</dbReference>
<reference evidence="2 3" key="1">
    <citation type="submission" date="2018-08" db="EMBL/GenBank/DDBJ databases">
        <title>Mucilaginibacter terrae sp. nov., isolated from manganese diggings.</title>
        <authorList>
            <person name="Huang Y."/>
            <person name="Zhou Z."/>
        </authorList>
    </citation>
    <scope>NUCLEOTIDE SEQUENCE [LARGE SCALE GENOMIC DNA]</scope>
    <source>
        <strain evidence="2 3">ZH6</strain>
    </source>
</reference>
<sequence>MENAKATVEALNDLIAINNDRVAGFERAISEIKDDKADLKYLFTNCIGVSHQFKMELATEVAALGKDIETDSSKSGKLHRTWLDLKATFTGHSTHSVLEECEFGEDAIKKSYQTALDDEALPAYVKDILKKQQVILNAAHDKIKALRDSVAN</sequence>
<protein>
    <submittedName>
        <fullName evidence="2">PA2169 family four-helix-bundle protein</fullName>
    </submittedName>
</protein>
<dbReference type="InterPro" id="IPR016920">
    <property type="entry name" value="UCP029477"/>
</dbReference>
<dbReference type="OrthoDB" id="282393at2"/>
<dbReference type="Proteomes" id="UP000260823">
    <property type="component" value="Unassembled WGS sequence"/>
</dbReference>
<name>A0A3E2NTM1_9SPHI</name>